<sequence>MRTIATMAVALCALAGTLPAAAADFSDPTWPCIQRKVDRLSPGLMWPEPIDPEGLAALDPDTRSAVTDLAARLALRRLSLEDLGPRVADFAAAQAAGPDLMGLLFQASFDRLAAQRRTIMKGIQSYALKQTALAERIDAARAEMDAAMEADPPDYDRADSLEEQIAWDERIYTDRQKSLTYVCETPVLLEKRLYAIAQMLQAAAVTPTPSR</sequence>
<accession>A0A8E2VGB0</accession>
<protein>
    <submittedName>
        <fullName evidence="2">Uncharacterized protein</fullName>
    </submittedName>
</protein>
<dbReference type="RefSeq" id="WP_108028712.1">
    <property type="nucleotide sequence ID" value="NZ_QAYC01000022.1"/>
</dbReference>
<dbReference type="Proteomes" id="UP000244037">
    <property type="component" value="Unassembled WGS sequence"/>
</dbReference>
<proteinExistence type="predicted"/>
<dbReference type="EMBL" id="QAYC01000022">
    <property type="protein sequence ID" value="PTW42393.1"/>
    <property type="molecule type" value="Genomic_DNA"/>
</dbReference>
<dbReference type="AlphaFoldDB" id="A0A8E2VGB0"/>
<evidence type="ECO:0000313" key="3">
    <source>
        <dbReference type="Proteomes" id="UP000244037"/>
    </source>
</evidence>
<gene>
    <name evidence="2" type="ORF">C8N38_1229</name>
</gene>
<keyword evidence="1" id="KW-0732">Signal</keyword>
<name>A0A8E2VGB0_9RHOB</name>
<evidence type="ECO:0000313" key="2">
    <source>
        <dbReference type="EMBL" id="PTW42393.1"/>
    </source>
</evidence>
<keyword evidence="3" id="KW-1185">Reference proteome</keyword>
<dbReference type="OrthoDB" id="6159094at2"/>
<reference evidence="2 3" key="1">
    <citation type="submission" date="2018-04" db="EMBL/GenBank/DDBJ databases">
        <title>Genomic Encyclopedia of Archaeal and Bacterial Type Strains, Phase II (KMG-II): from individual species to whole genera.</title>
        <authorList>
            <person name="Goeker M."/>
        </authorList>
    </citation>
    <scope>NUCLEOTIDE SEQUENCE [LARGE SCALE GENOMIC DNA]</scope>
    <source>
        <strain evidence="2 3">DSM 19783</strain>
    </source>
</reference>
<comment type="caution">
    <text evidence="2">The sequence shown here is derived from an EMBL/GenBank/DDBJ whole genome shotgun (WGS) entry which is preliminary data.</text>
</comment>
<evidence type="ECO:0000256" key="1">
    <source>
        <dbReference type="SAM" id="SignalP"/>
    </source>
</evidence>
<feature type="signal peptide" evidence="1">
    <location>
        <begin position="1"/>
        <end position="22"/>
    </location>
</feature>
<feature type="chain" id="PRO_5034710680" evidence="1">
    <location>
        <begin position="23"/>
        <end position="211"/>
    </location>
</feature>
<organism evidence="2 3">
    <name type="scientific">Rhodovulum kholense</name>
    <dbReference type="NCBI Taxonomy" id="453584"/>
    <lineage>
        <taxon>Bacteria</taxon>
        <taxon>Pseudomonadati</taxon>
        <taxon>Pseudomonadota</taxon>
        <taxon>Alphaproteobacteria</taxon>
        <taxon>Rhodobacterales</taxon>
        <taxon>Paracoccaceae</taxon>
        <taxon>Rhodovulum</taxon>
    </lineage>
</organism>